<comment type="pathway">
    <text evidence="2">Carbohydrate acid metabolism; 2-dehydro-3-deoxy-D-gluconate degradation; D-glyceraldehyde 3-phosphate and pyruvate from 2-dehydro-3-deoxy-D-gluconate: step 2/2.</text>
</comment>
<keyword evidence="10" id="KW-1185">Reference proteome</keyword>
<keyword evidence="7" id="KW-0704">Schiff base</keyword>
<reference evidence="9 10" key="1">
    <citation type="submission" date="2024-01" db="EMBL/GenBank/DDBJ databases">
        <title>Novel species of the genus Luteimonas isolated from rivers.</title>
        <authorList>
            <person name="Lu H."/>
        </authorList>
    </citation>
    <scope>NUCLEOTIDE SEQUENCE [LARGE SCALE GENOMIC DNA]</scope>
    <source>
        <strain evidence="9 10">FXH3W</strain>
    </source>
</reference>
<dbReference type="InterPro" id="IPR031338">
    <property type="entry name" value="KDPG/KHG_AS_2"/>
</dbReference>
<evidence type="ECO:0000313" key="10">
    <source>
        <dbReference type="Proteomes" id="UP001356170"/>
    </source>
</evidence>
<dbReference type="SUPFAM" id="SSF51569">
    <property type="entry name" value="Aldolase"/>
    <property type="match status" value="1"/>
</dbReference>
<dbReference type="GO" id="GO:0008675">
    <property type="term" value="F:2-dehydro-3-deoxy-phosphogluconate aldolase activity"/>
    <property type="evidence" value="ECO:0007669"/>
    <property type="project" value="UniProtKB-EC"/>
</dbReference>
<dbReference type="InterPro" id="IPR013785">
    <property type="entry name" value="Aldolase_TIM"/>
</dbReference>
<organism evidence="9 10">
    <name type="scientific">Aquilutibacter rugosus</name>
    <dbReference type="NCBI Taxonomy" id="3115820"/>
    <lineage>
        <taxon>Bacteria</taxon>
        <taxon>Pseudomonadati</taxon>
        <taxon>Pseudomonadota</taxon>
        <taxon>Gammaproteobacteria</taxon>
        <taxon>Lysobacterales</taxon>
        <taxon>Lysobacteraceae</taxon>
        <taxon>Aquilutibacter</taxon>
    </lineage>
</organism>
<keyword evidence="6 9" id="KW-0456">Lyase</keyword>
<evidence type="ECO:0000313" key="9">
    <source>
        <dbReference type="EMBL" id="MEF2155373.1"/>
    </source>
</evidence>
<evidence type="ECO:0000256" key="1">
    <source>
        <dbReference type="ARBA" id="ARBA00000654"/>
    </source>
</evidence>
<dbReference type="Proteomes" id="UP001356170">
    <property type="component" value="Unassembled WGS sequence"/>
</dbReference>
<dbReference type="Pfam" id="PF01081">
    <property type="entry name" value="Aldolase"/>
    <property type="match status" value="1"/>
</dbReference>
<evidence type="ECO:0000256" key="2">
    <source>
        <dbReference type="ARBA" id="ARBA00004736"/>
    </source>
</evidence>
<evidence type="ECO:0000256" key="4">
    <source>
        <dbReference type="ARBA" id="ARBA00011233"/>
    </source>
</evidence>
<evidence type="ECO:0000256" key="8">
    <source>
        <dbReference type="ARBA" id="ARBA00023277"/>
    </source>
</evidence>
<dbReference type="PANTHER" id="PTHR30246">
    <property type="entry name" value="2-KETO-3-DEOXY-6-PHOSPHOGLUCONATE ALDOLASE"/>
    <property type="match status" value="1"/>
</dbReference>
<dbReference type="GO" id="GO:0008700">
    <property type="term" value="F:(R,S)-4-hydroxy-2-oxoglutarate aldolase activity"/>
    <property type="evidence" value="ECO:0007669"/>
    <property type="project" value="UniProtKB-EC"/>
</dbReference>
<dbReference type="EC" id="4.1.2.14" evidence="5"/>
<evidence type="ECO:0000256" key="7">
    <source>
        <dbReference type="ARBA" id="ARBA00023270"/>
    </source>
</evidence>
<dbReference type="Gene3D" id="3.20.20.70">
    <property type="entry name" value="Aldolase class I"/>
    <property type="match status" value="1"/>
</dbReference>
<comment type="subunit">
    <text evidence="4">Homotrimer.</text>
</comment>
<gene>
    <name evidence="9" type="primary">eda</name>
    <name evidence="9" type="ORF">V3390_03885</name>
</gene>
<name>A0ABU7UZH3_9GAMM</name>
<dbReference type="RefSeq" id="WP_331703429.1">
    <property type="nucleotide sequence ID" value="NZ_JAZHBO010000001.1"/>
</dbReference>
<accession>A0ABU7UZH3</accession>
<evidence type="ECO:0000256" key="3">
    <source>
        <dbReference type="ARBA" id="ARBA00006906"/>
    </source>
</evidence>
<dbReference type="CDD" id="cd00452">
    <property type="entry name" value="KDPG_aldolase"/>
    <property type="match status" value="1"/>
</dbReference>
<dbReference type="PROSITE" id="PS00160">
    <property type="entry name" value="ALDOLASE_KDPG_KHG_2"/>
    <property type="match status" value="1"/>
</dbReference>
<dbReference type="InterPro" id="IPR031337">
    <property type="entry name" value="KDPG/KHG_AS_1"/>
</dbReference>
<dbReference type="EMBL" id="JAZHBO010000001">
    <property type="protein sequence ID" value="MEF2155373.1"/>
    <property type="molecule type" value="Genomic_DNA"/>
</dbReference>
<evidence type="ECO:0000256" key="5">
    <source>
        <dbReference type="ARBA" id="ARBA00013063"/>
    </source>
</evidence>
<comment type="catalytic activity">
    <reaction evidence="1">
        <text>2-dehydro-3-deoxy-6-phospho-D-gluconate = D-glyceraldehyde 3-phosphate + pyruvate</text>
        <dbReference type="Rhea" id="RHEA:17089"/>
        <dbReference type="ChEBI" id="CHEBI:15361"/>
        <dbReference type="ChEBI" id="CHEBI:57569"/>
        <dbReference type="ChEBI" id="CHEBI:59776"/>
        <dbReference type="EC" id="4.1.2.14"/>
    </reaction>
</comment>
<comment type="caution">
    <text evidence="9">The sequence shown here is derived from an EMBL/GenBank/DDBJ whole genome shotgun (WGS) entry which is preliminary data.</text>
</comment>
<dbReference type="InterPro" id="IPR000887">
    <property type="entry name" value="Aldlse_KDPG_KHG"/>
</dbReference>
<evidence type="ECO:0000256" key="6">
    <source>
        <dbReference type="ARBA" id="ARBA00023239"/>
    </source>
</evidence>
<dbReference type="PROSITE" id="PS00159">
    <property type="entry name" value="ALDOLASE_KDPG_KHG_1"/>
    <property type="match status" value="1"/>
</dbReference>
<dbReference type="NCBIfam" id="TIGR01182">
    <property type="entry name" value="eda"/>
    <property type="match status" value="1"/>
</dbReference>
<dbReference type="NCBIfam" id="NF004325">
    <property type="entry name" value="PRK05718.1"/>
    <property type="match status" value="1"/>
</dbReference>
<protein>
    <recommendedName>
        <fullName evidence="5">2-dehydro-3-deoxy-phosphogluconate aldolase</fullName>
        <ecNumber evidence="5">4.1.2.14</ecNumber>
    </recommendedName>
</protein>
<keyword evidence="8" id="KW-0119">Carbohydrate metabolism</keyword>
<proteinExistence type="inferred from homology"/>
<comment type="similarity">
    <text evidence="3">Belongs to the KHG/KDPG aldolase family.</text>
</comment>
<sequence length="198" mass="20251">MTSPITPAAREQAVDALFAAARIIPVITITNLDEALPLARRLVAEGMPVLEITLRSDVAIEAIARIAAEVPEAIVGAGTVLTPAQLDAVTRAGARFAIAPGATPAVYNMGDAASIPLLPGVATASELMLGLERGYTRFKLFPAVPAGGVGLLKAFAGPFAQARFCPTGGITEATAKDFLQLPNVMGVGGSWMLGASKS</sequence>
<dbReference type="PANTHER" id="PTHR30246:SF1">
    <property type="entry name" value="2-DEHYDRO-3-DEOXY-6-PHOSPHOGALACTONATE ALDOLASE-RELATED"/>
    <property type="match status" value="1"/>
</dbReference>